<dbReference type="Proteomes" id="UP001139410">
    <property type="component" value="Unassembled WGS sequence"/>
</dbReference>
<dbReference type="RefSeq" id="WP_235066024.1">
    <property type="nucleotide sequence ID" value="NZ_JAKFGM010000001.1"/>
</dbReference>
<dbReference type="InterPro" id="IPR039298">
    <property type="entry name" value="ACOT13"/>
</dbReference>
<evidence type="ECO:0000256" key="1">
    <source>
        <dbReference type="ARBA" id="ARBA00008324"/>
    </source>
</evidence>
<comment type="similarity">
    <text evidence="1">Belongs to the thioesterase PaaI family.</text>
</comment>
<evidence type="ECO:0000313" key="5">
    <source>
        <dbReference type="Proteomes" id="UP001139410"/>
    </source>
</evidence>
<dbReference type="Pfam" id="PF03061">
    <property type="entry name" value="4HBT"/>
    <property type="match status" value="1"/>
</dbReference>
<dbReference type="InterPro" id="IPR006683">
    <property type="entry name" value="Thioestr_dom"/>
</dbReference>
<reference evidence="4" key="1">
    <citation type="submission" date="2022-01" db="EMBL/GenBank/DDBJ databases">
        <authorList>
            <person name="Jo J.-H."/>
            <person name="Im W.-T."/>
        </authorList>
    </citation>
    <scope>NUCLEOTIDE SEQUENCE</scope>
    <source>
        <strain evidence="4">G124</strain>
    </source>
</reference>
<dbReference type="InterPro" id="IPR003736">
    <property type="entry name" value="PAAI_dom"/>
</dbReference>
<proteinExistence type="inferred from homology"/>
<dbReference type="AlphaFoldDB" id="A0A9X1QKB1"/>
<dbReference type="PANTHER" id="PTHR21660:SF1">
    <property type="entry name" value="ACYL-COENZYME A THIOESTERASE 13"/>
    <property type="match status" value="1"/>
</dbReference>
<organism evidence="4 5">
    <name type="scientific">Sphingomonas cremea</name>
    <dbReference type="NCBI Taxonomy" id="2904799"/>
    <lineage>
        <taxon>Bacteria</taxon>
        <taxon>Pseudomonadati</taxon>
        <taxon>Pseudomonadota</taxon>
        <taxon>Alphaproteobacteria</taxon>
        <taxon>Sphingomonadales</taxon>
        <taxon>Sphingomonadaceae</taxon>
        <taxon>Sphingomonas</taxon>
    </lineage>
</organism>
<dbReference type="CDD" id="cd03443">
    <property type="entry name" value="PaaI_thioesterase"/>
    <property type="match status" value="1"/>
</dbReference>
<protein>
    <submittedName>
        <fullName evidence="4">PaaI family thioesterase</fullName>
    </submittedName>
</protein>
<evidence type="ECO:0000259" key="3">
    <source>
        <dbReference type="Pfam" id="PF03061"/>
    </source>
</evidence>
<dbReference type="NCBIfam" id="TIGR00369">
    <property type="entry name" value="unchar_dom_1"/>
    <property type="match status" value="1"/>
</dbReference>
<feature type="domain" description="Thioesterase" evidence="3">
    <location>
        <begin position="51"/>
        <end position="127"/>
    </location>
</feature>
<evidence type="ECO:0000256" key="2">
    <source>
        <dbReference type="ARBA" id="ARBA00022801"/>
    </source>
</evidence>
<gene>
    <name evidence="4" type="ORF">LVY65_00300</name>
</gene>
<keyword evidence="5" id="KW-1185">Reference proteome</keyword>
<evidence type="ECO:0000313" key="4">
    <source>
        <dbReference type="EMBL" id="MCF2513513.1"/>
    </source>
</evidence>
<accession>A0A9X1QKB1</accession>
<name>A0A9X1QKB1_9SPHN</name>
<keyword evidence="2" id="KW-0378">Hydrolase</keyword>
<dbReference type="SUPFAM" id="SSF54637">
    <property type="entry name" value="Thioesterase/thiol ester dehydrase-isomerase"/>
    <property type="match status" value="1"/>
</dbReference>
<dbReference type="EMBL" id="JAKFGM010000001">
    <property type="protein sequence ID" value="MCF2513513.1"/>
    <property type="molecule type" value="Genomic_DNA"/>
</dbReference>
<dbReference type="PANTHER" id="PTHR21660">
    <property type="entry name" value="THIOESTERASE SUPERFAMILY MEMBER-RELATED"/>
    <property type="match status" value="1"/>
</dbReference>
<sequence length="145" mass="15524">MDAAPPPSVFDRFELPAASALLGWTLRAIDAKAGTIEIGFTIDERFANPQGMVQGGFIAAMLDDTHGPALFAQLDGEMFPVTVDCSISFLRAARFGNFIGRGRVISCGKTIAFTEGELFDHDGTLVARGTFTSRLVRGESRGHVS</sequence>
<dbReference type="GO" id="GO:0047617">
    <property type="term" value="F:fatty acyl-CoA hydrolase activity"/>
    <property type="evidence" value="ECO:0007669"/>
    <property type="project" value="InterPro"/>
</dbReference>
<comment type="caution">
    <text evidence="4">The sequence shown here is derived from an EMBL/GenBank/DDBJ whole genome shotgun (WGS) entry which is preliminary data.</text>
</comment>
<dbReference type="Gene3D" id="3.10.129.10">
    <property type="entry name" value="Hotdog Thioesterase"/>
    <property type="match status" value="1"/>
</dbReference>
<dbReference type="InterPro" id="IPR029069">
    <property type="entry name" value="HotDog_dom_sf"/>
</dbReference>